<organism evidence="1">
    <name type="scientific">Rhizophora mucronata</name>
    <name type="common">Asiatic mangrove</name>
    <dbReference type="NCBI Taxonomy" id="61149"/>
    <lineage>
        <taxon>Eukaryota</taxon>
        <taxon>Viridiplantae</taxon>
        <taxon>Streptophyta</taxon>
        <taxon>Embryophyta</taxon>
        <taxon>Tracheophyta</taxon>
        <taxon>Spermatophyta</taxon>
        <taxon>Magnoliopsida</taxon>
        <taxon>eudicotyledons</taxon>
        <taxon>Gunneridae</taxon>
        <taxon>Pentapetalae</taxon>
        <taxon>rosids</taxon>
        <taxon>fabids</taxon>
        <taxon>Malpighiales</taxon>
        <taxon>Rhizophoraceae</taxon>
        <taxon>Rhizophora</taxon>
    </lineage>
</organism>
<dbReference type="AlphaFoldDB" id="A0A2P2Q870"/>
<evidence type="ECO:0000313" key="1">
    <source>
        <dbReference type="EMBL" id="MBX63178.1"/>
    </source>
</evidence>
<reference evidence="1" key="1">
    <citation type="submission" date="2018-02" db="EMBL/GenBank/DDBJ databases">
        <title>Rhizophora mucronata_Transcriptome.</title>
        <authorList>
            <person name="Meera S.P."/>
            <person name="Sreeshan A."/>
            <person name="Augustine A."/>
        </authorList>
    </citation>
    <scope>NUCLEOTIDE SEQUENCE</scope>
    <source>
        <tissue evidence="1">Leaf</tissue>
    </source>
</reference>
<name>A0A2P2Q870_RHIMU</name>
<proteinExistence type="predicted"/>
<dbReference type="EMBL" id="GGEC01082694">
    <property type="protein sequence ID" value="MBX63178.1"/>
    <property type="molecule type" value="Transcribed_RNA"/>
</dbReference>
<accession>A0A2P2Q870</accession>
<protein>
    <submittedName>
        <fullName evidence="1">Uncharacterized protein</fullName>
    </submittedName>
</protein>
<sequence length="38" mass="4068">MLTLSEARLTTLTMTRSPSLTTNGGPGNFPFTVKTLLV</sequence>